<reference evidence="2 3" key="2">
    <citation type="journal article" date="2021" name="Genomics">
        <title>High-quality reference genome for Clonorchis sinensis.</title>
        <authorList>
            <person name="Young N.D."/>
            <person name="Stroehlein A.J."/>
            <person name="Kinkar L."/>
            <person name="Wang T."/>
            <person name="Sohn W.M."/>
            <person name="Chang B.C.H."/>
            <person name="Kaur P."/>
            <person name="Weisz D."/>
            <person name="Dudchenko O."/>
            <person name="Aiden E.L."/>
            <person name="Korhonen P.K."/>
            <person name="Gasser R.B."/>
        </authorList>
    </citation>
    <scope>NUCLEOTIDE SEQUENCE [LARGE SCALE GENOMIC DNA]</scope>
    <source>
        <strain evidence="2">Cs-k2</strain>
    </source>
</reference>
<protein>
    <recommendedName>
        <fullName evidence="1">Symplekin/Pta1 N-terminal domain-containing protein</fullName>
    </recommendedName>
</protein>
<evidence type="ECO:0000313" key="2">
    <source>
        <dbReference type="EMBL" id="KAG5441695.1"/>
    </source>
</evidence>
<organism evidence="2 3">
    <name type="scientific">Clonorchis sinensis</name>
    <name type="common">Chinese liver fluke</name>
    <dbReference type="NCBI Taxonomy" id="79923"/>
    <lineage>
        <taxon>Eukaryota</taxon>
        <taxon>Metazoa</taxon>
        <taxon>Spiralia</taxon>
        <taxon>Lophotrochozoa</taxon>
        <taxon>Platyhelminthes</taxon>
        <taxon>Trematoda</taxon>
        <taxon>Digenea</taxon>
        <taxon>Opisthorchiida</taxon>
        <taxon>Opisthorchiata</taxon>
        <taxon>Opisthorchiidae</taxon>
        <taxon>Clonorchis</taxon>
    </lineage>
</organism>
<accession>A0A8T1LYN9</accession>
<comment type="caution">
    <text evidence="2">The sequence shown here is derived from an EMBL/GenBank/DDBJ whole genome shotgun (WGS) entry which is preliminary data.</text>
</comment>
<evidence type="ECO:0000313" key="3">
    <source>
        <dbReference type="Proteomes" id="UP000286415"/>
    </source>
</evidence>
<dbReference type="AlphaFoldDB" id="A0A8T1LYN9"/>
<dbReference type="Gene3D" id="1.25.10.10">
    <property type="entry name" value="Leucine-rich Repeat Variant"/>
    <property type="match status" value="1"/>
</dbReference>
<sequence length="192" mass="21230">MFQAVIILHSRRLPNSDIPRENEGDISLDQIPDMTNAQLQSVLEASTAASSATLLPGVCLVRPRRLGEEAERLFSGLLDLPMRGKTGNKPISPPVMEDVMDCLVRIAKQRPQFMDRVVQSFETVHGRLAVLYFLLTIINSNVIFCYLNSVSSHSANSFGLPPELLWVGDEHNLSTDKSSLSSTNEISCFNSN</sequence>
<keyword evidence="3" id="KW-1185">Reference proteome</keyword>
<name>A0A8T1LYN9_CLOSI</name>
<dbReference type="OrthoDB" id="331600at2759"/>
<dbReference type="InterPro" id="IPR011989">
    <property type="entry name" value="ARM-like"/>
</dbReference>
<dbReference type="Proteomes" id="UP000286415">
    <property type="component" value="Unassembled WGS sequence"/>
</dbReference>
<dbReference type="EMBL" id="NIRI02000076">
    <property type="protein sequence ID" value="KAG5441695.1"/>
    <property type="molecule type" value="Genomic_DNA"/>
</dbReference>
<evidence type="ECO:0000259" key="1">
    <source>
        <dbReference type="Pfam" id="PF11935"/>
    </source>
</evidence>
<gene>
    <name evidence="2" type="ORF">CSKR_200022</name>
</gene>
<dbReference type="InterPro" id="IPR032460">
    <property type="entry name" value="Symplekin/Pta1_N"/>
</dbReference>
<reference evidence="2 3" key="1">
    <citation type="journal article" date="2018" name="Biotechnol. Adv.">
        <title>Improved genomic resources and new bioinformatic workflow for the carcinogenic parasite Clonorchis sinensis: Biotechnological implications.</title>
        <authorList>
            <person name="Wang D."/>
            <person name="Korhonen P.K."/>
            <person name="Gasser R.B."/>
            <person name="Young N.D."/>
        </authorList>
    </citation>
    <scope>NUCLEOTIDE SEQUENCE [LARGE SCALE GENOMIC DNA]</scope>
    <source>
        <strain evidence="2">Cs-k2</strain>
    </source>
</reference>
<feature type="domain" description="Symplekin/Pta1 N-terminal" evidence="1">
    <location>
        <begin position="2"/>
        <end position="125"/>
    </location>
</feature>
<proteinExistence type="predicted"/>
<dbReference type="Pfam" id="PF11935">
    <property type="entry name" value="SYMPK_PTA1_N"/>
    <property type="match status" value="1"/>
</dbReference>